<dbReference type="Proteomes" id="UP001209854">
    <property type="component" value="Unassembled WGS sequence"/>
</dbReference>
<organism evidence="1 2">
    <name type="scientific">Endozoicomonas gorgoniicola</name>
    <dbReference type="NCBI Taxonomy" id="1234144"/>
    <lineage>
        <taxon>Bacteria</taxon>
        <taxon>Pseudomonadati</taxon>
        <taxon>Pseudomonadota</taxon>
        <taxon>Gammaproteobacteria</taxon>
        <taxon>Oceanospirillales</taxon>
        <taxon>Endozoicomonadaceae</taxon>
        <taxon>Endozoicomonas</taxon>
    </lineage>
</organism>
<keyword evidence="2" id="KW-1185">Reference proteome</keyword>
<name>A0ABT3MT69_9GAMM</name>
<protein>
    <recommendedName>
        <fullName evidence="3">Mu-like prophage FluMu protein gp28</fullName>
    </recommendedName>
</protein>
<accession>A0ABT3MT69</accession>
<evidence type="ECO:0008006" key="3">
    <source>
        <dbReference type="Google" id="ProtNLM"/>
    </source>
</evidence>
<gene>
    <name evidence="1" type="ORF">NX722_07935</name>
</gene>
<evidence type="ECO:0000313" key="1">
    <source>
        <dbReference type="EMBL" id="MCW7552579.1"/>
    </source>
</evidence>
<evidence type="ECO:0000313" key="2">
    <source>
        <dbReference type="Proteomes" id="UP001209854"/>
    </source>
</evidence>
<dbReference type="InterPro" id="IPR027417">
    <property type="entry name" value="P-loop_NTPase"/>
</dbReference>
<dbReference type="Gene3D" id="3.30.420.240">
    <property type="match status" value="1"/>
</dbReference>
<dbReference type="EMBL" id="JAPFCC010000001">
    <property type="protein sequence ID" value="MCW7552579.1"/>
    <property type="molecule type" value="Genomic_DNA"/>
</dbReference>
<dbReference type="InterPro" id="IPR012036">
    <property type="entry name" value="Phage_Mu_Gp28"/>
</dbReference>
<proteinExistence type="predicted"/>
<reference evidence="1 2" key="1">
    <citation type="submission" date="2022-10" db="EMBL/GenBank/DDBJ databases">
        <title>High-quality genome sequences of two octocoral-associated bacteria, Endozoicomonas euniceicola EF212 and Endozoicomonas gorgoniicola PS125.</title>
        <authorList>
            <person name="Chiou Y.-J."/>
            <person name="Chen Y.-H."/>
        </authorList>
    </citation>
    <scope>NUCLEOTIDE SEQUENCE [LARGE SCALE GENOMIC DNA]</scope>
    <source>
        <strain evidence="1 2">PS125</strain>
    </source>
</reference>
<dbReference type="Gene3D" id="3.40.50.300">
    <property type="entry name" value="P-loop containing nucleotide triphosphate hydrolases"/>
    <property type="match status" value="1"/>
</dbReference>
<dbReference type="PIRSF" id="PIRSF007056">
    <property type="entry name" value="UCP007056"/>
    <property type="match status" value="1"/>
</dbReference>
<dbReference type="RefSeq" id="WP_262567532.1">
    <property type="nucleotide sequence ID" value="NZ_JAPFCC010000001.1"/>
</dbReference>
<comment type="caution">
    <text evidence="1">The sequence shown here is derived from an EMBL/GenBank/DDBJ whole genome shotgun (WGS) entry which is preliminary data.</text>
</comment>
<sequence>MQAPDSVLLPYQQRWIADDSPLKIAEKSRRTGITWAEAADATLAAGASKEAGGTNHFYVGSNKEMAREFIDAVAMWAKAFDKVSSTAQEEIFLDENGDKEILTYVVYFPNSGFKVQALSSSPKNLRGMQGNVTIDEAAFHERLAEVLKAALALTMWGAKVRLISTHNGVDNLFNELITDSRAGKKRYSVHRLTLDDALADGLYKRICLVTGQEWTPQSQQQWRDNLLKDTATEEDALEEYFCVPKASGGSYMSRVLIESRMMEAPVLRYEGTAEFNEWAEEKRRPIIEDWCNDHLKPLLDALNPELQHAFGEDFARNGDLTVIAPLMVEQNLKRRCPFIVELKNVPFRNQEQILFYIGDRLPRLCGGKLDARGNGSYLAEEARYRYGSGLIDEVMLTQGWYLENMPPFKAAFEDDNIEIPKDADILSDLRAIQVVKGIPKIPDGNTSTGSASARSQQRHGDAAIALCLAWSASCMDAVEYAYHPVKKQTPDTDTGDRTIRVTRGLKGRGSLL</sequence>